<dbReference type="AlphaFoldDB" id="A0A426ZM88"/>
<dbReference type="GO" id="GO:0046983">
    <property type="term" value="F:protein dimerization activity"/>
    <property type="evidence" value="ECO:0007669"/>
    <property type="project" value="InterPro"/>
</dbReference>
<dbReference type="PANTHER" id="PTHR11800:SF13">
    <property type="entry name" value="DNA-DIRECTED RNA POLYMERASES I AND III SUBUNIT RPAC1"/>
    <property type="match status" value="1"/>
</dbReference>
<evidence type="ECO:0000256" key="2">
    <source>
        <dbReference type="ARBA" id="ARBA00023163"/>
    </source>
</evidence>
<protein>
    <recommendedName>
        <fullName evidence="4">DNA-directed RNA polymerase RpoA/D/Rpb3-type domain-containing protein</fullName>
    </recommendedName>
</protein>
<dbReference type="Proteomes" id="UP000287651">
    <property type="component" value="Unassembled WGS sequence"/>
</dbReference>
<comment type="caution">
    <text evidence="5">The sequence shown here is derived from an EMBL/GenBank/DDBJ whole genome shotgun (WGS) entry which is preliminary data.</text>
</comment>
<reference evidence="5 6" key="1">
    <citation type="journal article" date="2014" name="Agronomy (Basel)">
        <title>A Draft Genome Sequence for Ensete ventricosum, the Drought-Tolerant Tree Against Hunger.</title>
        <authorList>
            <person name="Harrison J."/>
            <person name="Moore K.A."/>
            <person name="Paszkiewicz K."/>
            <person name="Jones T."/>
            <person name="Grant M."/>
            <person name="Ambacheew D."/>
            <person name="Muzemil S."/>
            <person name="Studholme D.J."/>
        </authorList>
    </citation>
    <scope>NUCLEOTIDE SEQUENCE [LARGE SCALE GENOMIC DNA]</scope>
</reference>
<feature type="domain" description="DNA-directed RNA polymerase RpoA/D/Rpb3-type" evidence="4">
    <location>
        <begin position="142"/>
        <end position="165"/>
    </location>
</feature>
<dbReference type="GO" id="GO:0005736">
    <property type="term" value="C:RNA polymerase I complex"/>
    <property type="evidence" value="ECO:0007669"/>
    <property type="project" value="TreeGrafter"/>
</dbReference>
<evidence type="ECO:0000256" key="3">
    <source>
        <dbReference type="SAM" id="Phobius"/>
    </source>
</evidence>
<keyword evidence="3" id="KW-0812">Transmembrane</keyword>
<dbReference type="InterPro" id="IPR011263">
    <property type="entry name" value="DNA-dir_RNA_pol_RpoA/D/Rpb3"/>
</dbReference>
<organism evidence="5 6">
    <name type="scientific">Ensete ventricosum</name>
    <name type="common">Abyssinian banana</name>
    <name type="synonym">Musa ensete</name>
    <dbReference type="NCBI Taxonomy" id="4639"/>
    <lineage>
        <taxon>Eukaryota</taxon>
        <taxon>Viridiplantae</taxon>
        <taxon>Streptophyta</taxon>
        <taxon>Embryophyta</taxon>
        <taxon>Tracheophyta</taxon>
        <taxon>Spermatophyta</taxon>
        <taxon>Magnoliopsida</taxon>
        <taxon>Liliopsida</taxon>
        <taxon>Zingiberales</taxon>
        <taxon>Musaceae</taxon>
        <taxon>Ensete</taxon>
    </lineage>
</organism>
<keyword evidence="1" id="KW-0240">DNA-directed RNA polymerase</keyword>
<feature type="transmembrane region" description="Helical" evidence="3">
    <location>
        <begin position="72"/>
        <end position="98"/>
    </location>
</feature>
<evidence type="ECO:0000259" key="4">
    <source>
        <dbReference type="Pfam" id="PF01193"/>
    </source>
</evidence>
<dbReference type="SUPFAM" id="SSF55257">
    <property type="entry name" value="RBP11-like subunits of RNA polymerase"/>
    <property type="match status" value="1"/>
</dbReference>
<name>A0A426ZM88_ENSVE</name>
<dbReference type="PANTHER" id="PTHR11800">
    <property type="entry name" value="DNA-DIRECTED RNA POLYMERASE"/>
    <property type="match status" value="1"/>
</dbReference>
<dbReference type="GO" id="GO:0006351">
    <property type="term" value="P:DNA-templated transcription"/>
    <property type="evidence" value="ECO:0007669"/>
    <property type="project" value="InterPro"/>
</dbReference>
<dbReference type="Pfam" id="PF01193">
    <property type="entry name" value="RNA_pol_L"/>
    <property type="match status" value="1"/>
</dbReference>
<dbReference type="Gene3D" id="3.30.1360.10">
    <property type="entry name" value="RNA polymerase, RBP11-like subunit"/>
    <property type="match status" value="1"/>
</dbReference>
<dbReference type="EMBL" id="AMZH03005929">
    <property type="protein sequence ID" value="RRT65113.1"/>
    <property type="molecule type" value="Genomic_DNA"/>
</dbReference>
<gene>
    <name evidence="5" type="ORF">B296_00028267</name>
</gene>
<keyword evidence="2" id="KW-0804">Transcription</keyword>
<keyword evidence="3" id="KW-0472">Membrane</keyword>
<proteinExistence type="predicted"/>
<accession>A0A426ZM88</accession>
<dbReference type="InterPro" id="IPR036603">
    <property type="entry name" value="RBP11-like"/>
</dbReference>
<keyword evidence="3" id="KW-1133">Transmembrane helix</keyword>
<dbReference type="GO" id="GO:0003899">
    <property type="term" value="F:DNA-directed RNA polymerase activity"/>
    <property type="evidence" value="ECO:0007669"/>
    <property type="project" value="InterPro"/>
</dbReference>
<sequence>MSSKVSALDMPDVPMGQLPEHLHLQRTRVVCKADAPVHVSATVITSITPSVDLHFSMANNREFYCFSFKFRFYFPVHFVIITYFVESLIYVAAGNLYLHLKTEGIQYSGAYASIGVDNSVGVDSFCKNFKVKVVRLTKEEIEFDMIGIDASLANAFRRILIAEVQ</sequence>
<dbReference type="GO" id="GO:0005666">
    <property type="term" value="C:RNA polymerase III complex"/>
    <property type="evidence" value="ECO:0007669"/>
    <property type="project" value="TreeGrafter"/>
</dbReference>
<evidence type="ECO:0000313" key="6">
    <source>
        <dbReference type="Proteomes" id="UP000287651"/>
    </source>
</evidence>
<evidence type="ECO:0000256" key="1">
    <source>
        <dbReference type="ARBA" id="ARBA00022478"/>
    </source>
</evidence>
<evidence type="ECO:0000313" key="5">
    <source>
        <dbReference type="EMBL" id="RRT65113.1"/>
    </source>
</evidence>
<dbReference type="InterPro" id="IPR050518">
    <property type="entry name" value="Rpo3/RPB3_RNA_Pol_subunit"/>
</dbReference>